<dbReference type="PANTHER" id="PTHR46564:SF1">
    <property type="entry name" value="TRANSPOSASE"/>
    <property type="match status" value="1"/>
</dbReference>
<organism evidence="3 4">
    <name type="scientific">Mucor velutinosus</name>
    <dbReference type="NCBI Taxonomy" id="708070"/>
    <lineage>
        <taxon>Eukaryota</taxon>
        <taxon>Fungi</taxon>
        <taxon>Fungi incertae sedis</taxon>
        <taxon>Mucoromycota</taxon>
        <taxon>Mucoromycotina</taxon>
        <taxon>Mucoromycetes</taxon>
        <taxon>Mucorales</taxon>
        <taxon>Mucorineae</taxon>
        <taxon>Mucoraceae</taxon>
        <taxon>Mucor</taxon>
    </lineage>
</organism>
<dbReference type="PANTHER" id="PTHR46564">
    <property type="entry name" value="TRANSPOSASE"/>
    <property type="match status" value="1"/>
</dbReference>
<dbReference type="Gene3D" id="3.30.420.10">
    <property type="entry name" value="Ribonuclease H-like superfamily/Ribonuclease H"/>
    <property type="match status" value="1"/>
</dbReference>
<dbReference type="GO" id="GO:0003676">
    <property type="term" value="F:nucleic acid binding"/>
    <property type="evidence" value="ECO:0007669"/>
    <property type="project" value="InterPro"/>
</dbReference>
<dbReference type="InterPro" id="IPR036397">
    <property type="entry name" value="RNaseH_sf"/>
</dbReference>
<accession>A0AAN7D5C9</accession>
<keyword evidence="4" id="KW-1185">Reference proteome</keyword>
<dbReference type="InterPro" id="IPR038717">
    <property type="entry name" value="Tc1-like_DDE_dom"/>
</dbReference>
<feature type="region of interest" description="Disordered" evidence="1">
    <location>
        <begin position="99"/>
        <end position="119"/>
    </location>
</feature>
<sequence length="397" mass="45562">MTAYKFYQEDGINPPVDEYENEPVNMEPAEKEKVTRDVEMKNAKYKDTSTRAHNVYTDQYKARFFNFIYNDDMTAGKATKAANISRSTAYRWYKDDQDKINRRSDNGEDTPGSTETKKVGRSKLLNDDHNAHLKKEFVDSPSATIDQAMENLIGAFPGLKISKSLVHQYMVNDCALSFKKAHLHSKQRNSPESIQNRYEWVKKWEQTDMDYMSNYVFLDASAFLINLKRTMAWSERGTRAEVAVPVLRAKTTTILGAVSVWGITNVQVRIPGASVKKRKIGGGSGKTLDALDKDDRFKGFYIIMDNAPIHTANDIERYIIQQGYRCVYLPPYSPELNPIEQFWHVVKSKLKRERLLSDENLTSRIADVCSSVLYSDLEGFARYFVNKFEACLNKQPL</sequence>
<dbReference type="RefSeq" id="XP_064677350.1">
    <property type="nucleotide sequence ID" value="XM_064824414.1"/>
</dbReference>
<dbReference type="Pfam" id="PF13358">
    <property type="entry name" value="DDE_3"/>
    <property type="match status" value="1"/>
</dbReference>
<reference evidence="3 4" key="1">
    <citation type="submission" date="2022-11" db="EMBL/GenBank/DDBJ databases">
        <title>Mucor velutinosus strain NIH1002 WGS.</title>
        <authorList>
            <person name="Subramanian P."/>
            <person name="Mullikin J.C."/>
            <person name="Segre J.A."/>
            <person name="Zelazny A.M."/>
        </authorList>
    </citation>
    <scope>NUCLEOTIDE SEQUENCE [LARGE SCALE GENOMIC DNA]</scope>
    <source>
        <strain evidence="3 4">NIH1002</strain>
    </source>
</reference>
<proteinExistence type="predicted"/>
<dbReference type="AlphaFoldDB" id="A0AAN7D5C9"/>
<evidence type="ECO:0000256" key="1">
    <source>
        <dbReference type="SAM" id="MobiDB-lite"/>
    </source>
</evidence>
<dbReference type="EMBL" id="JASEJX010000033">
    <property type="protein sequence ID" value="KAK4510684.1"/>
    <property type="molecule type" value="Genomic_DNA"/>
</dbReference>
<name>A0AAN7D5C9_9FUNG</name>
<dbReference type="NCBIfam" id="NF033545">
    <property type="entry name" value="transpos_IS630"/>
    <property type="match status" value="1"/>
</dbReference>
<evidence type="ECO:0000313" key="3">
    <source>
        <dbReference type="EMBL" id="KAK4510684.1"/>
    </source>
</evidence>
<evidence type="ECO:0000259" key="2">
    <source>
        <dbReference type="Pfam" id="PF13358"/>
    </source>
</evidence>
<dbReference type="InterPro" id="IPR047655">
    <property type="entry name" value="Transpos_IS630-like"/>
</dbReference>
<dbReference type="Proteomes" id="UP001304243">
    <property type="component" value="Unassembled WGS sequence"/>
</dbReference>
<protein>
    <recommendedName>
        <fullName evidence="2">Tc1-like transposase DDE domain-containing protein</fullName>
    </recommendedName>
</protein>
<evidence type="ECO:0000313" key="4">
    <source>
        <dbReference type="Proteomes" id="UP001304243"/>
    </source>
</evidence>
<dbReference type="GeneID" id="89948802"/>
<comment type="caution">
    <text evidence="3">The sequence shown here is derived from an EMBL/GenBank/DDBJ whole genome shotgun (WGS) entry which is preliminary data.</text>
</comment>
<feature type="domain" description="Tc1-like transposase DDE" evidence="2">
    <location>
        <begin position="215"/>
        <end position="359"/>
    </location>
</feature>
<gene>
    <name evidence="3" type="ORF">ATC70_005116</name>
</gene>